<organism evidence="1 2">
    <name type="scientific">Blautia hansenii</name>
    <name type="common">Ruminococcus hansenii</name>
    <dbReference type="NCBI Taxonomy" id="1322"/>
    <lineage>
        <taxon>Bacteria</taxon>
        <taxon>Bacillati</taxon>
        <taxon>Bacillota</taxon>
        <taxon>Clostridia</taxon>
        <taxon>Lachnospirales</taxon>
        <taxon>Lachnospiraceae</taxon>
        <taxon>Blautia</taxon>
    </lineage>
</organism>
<evidence type="ECO:0008006" key="3">
    <source>
        <dbReference type="Google" id="ProtNLM"/>
    </source>
</evidence>
<evidence type="ECO:0000313" key="1">
    <source>
        <dbReference type="EMBL" id="NSJ85755.1"/>
    </source>
</evidence>
<sequence>MDERGMQKRLRKITLFFTLVSLVLLMGSGGISILLNHTFQNEIEDQIVTETNRHRTNINRKIDTDLQTLYTLSSFMEFSGTIDSSQFAKGLYESNNENSFLQMGYFEKGGTGIRVTVNGAMEENMKAEETDSTFYESIQKAWDGKSVVSDVYHDSAADEDFIAYAVPVQKNGTVVGALTACESTSVFFDVLSIKSGFSEQTKVRVMGTDGKFFLPAQSGDQADSVSDILLSEKERTAFQNMLEQGKSKFMEVNENGQTCRMFAEPVGVHDWYLVLTATERGISEPLY</sequence>
<gene>
    <name evidence="1" type="ORF">G5A70_06135</name>
</gene>
<proteinExistence type="predicted"/>
<comment type="caution">
    <text evidence="1">The sequence shown here is derived from an EMBL/GenBank/DDBJ whole genome shotgun (WGS) entry which is preliminary data.</text>
</comment>
<accession>A0ABX2I626</accession>
<reference evidence="1 2" key="1">
    <citation type="journal article" date="2020" name="Cell Host Microbe">
        <title>Functional and Genomic Variation between Human-Derived Isolates of Lachnospiraceae Reveals Inter- and Intra-Species Diversity.</title>
        <authorList>
            <person name="Sorbara M.T."/>
            <person name="Littmann E.R."/>
            <person name="Fontana E."/>
            <person name="Moody T.U."/>
            <person name="Kohout C.E."/>
            <person name="Gjonbalaj M."/>
            <person name="Eaton V."/>
            <person name="Seok R."/>
            <person name="Leiner I.M."/>
            <person name="Pamer E.G."/>
        </authorList>
    </citation>
    <scope>NUCLEOTIDE SEQUENCE [LARGE SCALE GENOMIC DNA]</scope>
    <source>
        <strain evidence="1 2">MSK.15.26</strain>
    </source>
</reference>
<keyword evidence="2" id="KW-1185">Reference proteome</keyword>
<evidence type="ECO:0000313" key="2">
    <source>
        <dbReference type="Proteomes" id="UP000822142"/>
    </source>
</evidence>
<name>A0ABX2I626_BLAHA</name>
<protein>
    <recommendedName>
        <fullName evidence="3">Cache domain-containing protein</fullName>
    </recommendedName>
</protein>
<dbReference type="EMBL" id="JAAITA010000005">
    <property type="protein sequence ID" value="NSJ85755.1"/>
    <property type="molecule type" value="Genomic_DNA"/>
</dbReference>
<dbReference type="Gene3D" id="3.30.450.20">
    <property type="entry name" value="PAS domain"/>
    <property type="match status" value="2"/>
</dbReference>
<dbReference type="RefSeq" id="WP_173748797.1">
    <property type="nucleotide sequence ID" value="NZ_JAAITA010000005.1"/>
</dbReference>
<dbReference type="Proteomes" id="UP000822142">
    <property type="component" value="Unassembled WGS sequence"/>
</dbReference>